<feature type="transmembrane region" description="Helical" evidence="7">
    <location>
        <begin position="25"/>
        <end position="44"/>
    </location>
</feature>
<dbReference type="GeneID" id="97414395"/>
<feature type="transmembrane region" description="Helical" evidence="7">
    <location>
        <begin position="64"/>
        <end position="85"/>
    </location>
</feature>
<dbReference type="PANTHER" id="PTHR43702">
    <property type="entry name" value="L-FUCOSE-PROTON SYMPORTER"/>
    <property type="match status" value="1"/>
</dbReference>
<evidence type="ECO:0000256" key="5">
    <source>
        <dbReference type="ARBA" id="ARBA00022989"/>
    </source>
</evidence>
<feature type="transmembrane region" description="Helical" evidence="7">
    <location>
        <begin position="386"/>
        <end position="407"/>
    </location>
</feature>
<evidence type="ECO:0000256" key="6">
    <source>
        <dbReference type="ARBA" id="ARBA00023136"/>
    </source>
</evidence>
<keyword evidence="6 7" id="KW-0472">Membrane</keyword>
<keyword evidence="3" id="KW-1003">Cell membrane</keyword>
<feature type="transmembrane region" description="Helical" evidence="7">
    <location>
        <begin position="273"/>
        <end position="291"/>
    </location>
</feature>
<feature type="transmembrane region" description="Helical" evidence="7">
    <location>
        <begin position="92"/>
        <end position="109"/>
    </location>
</feature>
<dbReference type="EMBL" id="AZCZ01000020">
    <property type="protein sequence ID" value="KRK36475.1"/>
    <property type="molecule type" value="Genomic_DNA"/>
</dbReference>
<name>A0A0R1GQX6_9LACO</name>
<dbReference type="GO" id="GO:0015535">
    <property type="term" value="F:fucose:proton symporter activity"/>
    <property type="evidence" value="ECO:0007669"/>
    <property type="project" value="InterPro"/>
</dbReference>
<dbReference type="NCBIfam" id="TIGR00885">
    <property type="entry name" value="fucP"/>
    <property type="match status" value="1"/>
</dbReference>
<evidence type="ECO:0000256" key="1">
    <source>
        <dbReference type="ARBA" id="ARBA00004429"/>
    </source>
</evidence>
<accession>A0A0R1GQX6</accession>
<comment type="subcellular location">
    <subcellularLocation>
        <location evidence="1">Cell inner membrane</location>
        <topology evidence="1">Multi-pass membrane protein</topology>
    </subcellularLocation>
</comment>
<organism evidence="9 10">
    <name type="scientific">Levilactobacillus parabrevis ATCC 53295</name>
    <dbReference type="NCBI Taxonomy" id="1267003"/>
    <lineage>
        <taxon>Bacteria</taxon>
        <taxon>Bacillati</taxon>
        <taxon>Bacillota</taxon>
        <taxon>Bacilli</taxon>
        <taxon>Lactobacillales</taxon>
        <taxon>Lactobacillaceae</taxon>
        <taxon>Levilactobacillus</taxon>
    </lineage>
</organism>
<feature type="transmembrane region" description="Helical" evidence="7">
    <location>
        <begin position="327"/>
        <end position="348"/>
    </location>
</feature>
<evidence type="ECO:0000259" key="8">
    <source>
        <dbReference type="PROSITE" id="PS50850"/>
    </source>
</evidence>
<keyword evidence="2" id="KW-0813">Transport</keyword>
<dbReference type="AlphaFoldDB" id="A0A0R1GQX6"/>
<keyword evidence="10" id="KW-1185">Reference proteome</keyword>
<dbReference type="OrthoDB" id="9795150at2"/>
<dbReference type="InterPro" id="IPR036259">
    <property type="entry name" value="MFS_trans_sf"/>
</dbReference>
<feature type="transmembrane region" description="Helical" evidence="7">
    <location>
        <begin position="155"/>
        <end position="178"/>
    </location>
</feature>
<feature type="transmembrane region" description="Helical" evidence="7">
    <location>
        <begin position="419"/>
        <end position="438"/>
    </location>
</feature>
<evidence type="ECO:0000313" key="10">
    <source>
        <dbReference type="Proteomes" id="UP000051176"/>
    </source>
</evidence>
<dbReference type="SUPFAM" id="SSF103473">
    <property type="entry name" value="MFS general substrate transporter"/>
    <property type="match status" value="1"/>
</dbReference>
<keyword evidence="5 7" id="KW-1133">Transmembrane helix</keyword>
<dbReference type="Pfam" id="PF07690">
    <property type="entry name" value="MFS_1"/>
    <property type="match status" value="1"/>
</dbReference>
<evidence type="ECO:0000313" key="9">
    <source>
        <dbReference type="EMBL" id="KRK36475.1"/>
    </source>
</evidence>
<dbReference type="InterPro" id="IPR011701">
    <property type="entry name" value="MFS"/>
</dbReference>
<evidence type="ECO:0000256" key="3">
    <source>
        <dbReference type="ARBA" id="ARBA00022475"/>
    </source>
</evidence>
<dbReference type="PATRIC" id="fig|1267003.4.peg.829"/>
<keyword evidence="4 7" id="KW-0812">Transmembrane</keyword>
<dbReference type="PANTHER" id="PTHR43702:SF11">
    <property type="entry name" value="L-FUCOSE-PROTON SYMPORTER"/>
    <property type="match status" value="1"/>
</dbReference>
<dbReference type="STRING" id="357278.IV61_GL000879"/>
<feature type="domain" description="Major facilitator superfamily (MFS) profile" evidence="8">
    <location>
        <begin position="27"/>
        <end position="442"/>
    </location>
</feature>
<evidence type="ECO:0000256" key="4">
    <source>
        <dbReference type="ARBA" id="ARBA00022692"/>
    </source>
</evidence>
<proteinExistence type="predicted"/>
<dbReference type="Proteomes" id="UP000051176">
    <property type="component" value="Unassembled WGS sequence"/>
</dbReference>
<reference evidence="9 10" key="1">
    <citation type="journal article" date="2015" name="Genome Announc.">
        <title>Expanding the biotechnology potential of lactobacilli through comparative genomics of 213 strains and associated genera.</title>
        <authorList>
            <person name="Sun Z."/>
            <person name="Harris H.M."/>
            <person name="McCann A."/>
            <person name="Guo C."/>
            <person name="Argimon S."/>
            <person name="Zhang W."/>
            <person name="Yang X."/>
            <person name="Jeffery I.B."/>
            <person name="Cooney J.C."/>
            <person name="Kagawa T.F."/>
            <person name="Liu W."/>
            <person name="Song Y."/>
            <person name="Salvetti E."/>
            <person name="Wrobel A."/>
            <person name="Rasinkangas P."/>
            <person name="Parkhill J."/>
            <person name="Rea M.C."/>
            <person name="O'Sullivan O."/>
            <person name="Ritari J."/>
            <person name="Douillard F.P."/>
            <person name="Paul Ross R."/>
            <person name="Yang R."/>
            <person name="Briner A.E."/>
            <person name="Felis G.E."/>
            <person name="de Vos W.M."/>
            <person name="Barrangou R."/>
            <person name="Klaenhammer T.R."/>
            <person name="Caufield P.W."/>
            <person name="Cui Y."/>
            <person name="Zhang H."/>
            <person name="O'Toole P.W."/>
        </authorList>
    </citation>
    <scope>NUCLEOTIDE SEQUENCE [LARGE SCALE GENOMIC DNA]</scope>
    <source>
        <strain evidence="9 10">ATCC 53295</strain>
    </source>
</reference>
<dbReference type="Gene3D" id="1.20.1250.20">
    <property type="entry name" value="MFS general substrate transporter like domains"/>
    <property type="match status" value="2"/>
</dbReference>
<dbReference type="eggNOG" id="COG0738">
    <property type="taxonomic scope" value="Bacteria"/>
</dbReference>
<feature type="transmembrane region" description="Helical" evidence="7">
    <location>
        <begin position="211"/>
        <end position="228"/>
    </location>
</feature>
<sequence>MQANAVESKHGWTQLADGYLSKTPLFQFILVSLIFPLWGTAASLNDILITQFKTVFMLNDAATAFVQSAFYGGYFLIAIPASLIIKKNSYKFAIMTGLIFYIVGCGLFFPASHLATYSMFLVAIFAIAIGLSFLETSCDTYSSMLGPKANATMRLNFSQTLVPLGDIMGIVLGKYLIFGSVDNLANKMSTMHGAARLAYGEKMLQLTLRPYKYILIVLVVMFIIFALSPMPRAKATKTVEGSDEAVEDRPSLGETIKYLSHNKRYMKGVLTQFFYAGLQTTVWSFTIRLALNLDHHITDSAASTFMIYSYIAWFVGKLVANVFMSKFSITGVLTWFSLLGTLSLVVTFTIPSMVAVYTAILTSFFFGPEWPTIYTHTLDAIDEKRYTETGGAIIVMALIGGAIIPAIQGLVSDFSGSMQFSFVVPTLCYALITTYFFLEHRFEKKHPEEMQEH</sequence>
<dbReference type="InterPro" id="IPR005275">
    <property type="entry name" value="Lfuc_symporter_FucP"/>
</dbReference>
<dbReference type="PROSITE" id="PS50850">
    <property type="entry name" value="MFS"/>
    <property type="match status" value="1"/>
</dbReference>
<feature type="transmembrane region" description="Helical" evidence="7">
    <location>
        <begin position="354"/>
        <end position="374"/>
    </location>
</feature>
<feature type="transmembrane region" description="Helical" evidence="7">
    <location>
        <begin position="115"/>
        <end position="134"/>
    </location>
</feature>
<dbReference type="InterPro" id="IPR050375">
    <property type="entry name" value="MFS_TsgA-like"/>
</dbReference>
<dbReference type="CDD" id="cd17394">
    <property type="entry name" value="MFS_FucP_like"/>
    <property type="match status" value="1"/>
</dbReference>
<gene>
    <name evidence="9" type="ORF">FD07_GL000780</name>
</gene>
<comment type="caution">
    <text evidence="9">The sequence shown here is derived from an EMBL/GenBank/DDBJ whole genome shotgun (WGS) entry which is preliminary data.</text>
</comment>
<evidence type="ECO:0000256" key="7">
    <source>
        <dbReference type="SAM" id="Phobius"/>
    </source>
</evidence>
<protein>
    <submittedName>
        <fullName evidence="9">Fucose permease</fullName>
    </submittedName>
</protein>
<dbReference type="GO" id="GO:0005886">
    <property type="term" value="C:plasma membrane"/>
    <property type="evidence" value="ECO:0007669"/>
    <property type="project" value="UniProtKB-SubCell"/>
</dbReference>
<evidence type="ECO:0000256" key="2">
    <source>
        <dbReference type="ARBA" id="ARBA00022448"/>
    </source>
</evidence>
<dbReference type="InterPro" id="IPR020846">
    <property type="entry name" value="MFS_dom"/>
</dbReference>
<feature type="transmembrane region" description="Helical" evidence="7">
    <location>
        <begin position="297"/>
        <end position="315"/>
    </location>
</feature>
<dbReference type="RefSeq" id="WP_020089556.1">
    <property type="nucleotide sequence ID" value="NZ_AZCZ01000020.1"/>
</dbReference>